<keyword evidence="4" id="KW-1185">Reference proteome</keyword>
<dbReference type="Proteomes" id="UP001379949">
    <property type="component" value="Unassembled WGS sequence"/>
</dbReference>
<evidence type="ECO:0000259" key="2">
    <source>
        <dbReference type="PROSITE" id="PS50983"/>
    </source>
</evidence>
<comment type="caution">
    <text evidence="3">The sequence shown here is derived from an EMBL/GenBank/DDBJ whole genome shotgun (WGS) entry which is preliminary data.</text>
</comment>
<feature type="signal peptide" evidence="1">
    <location>
        <begin position="1"/>
        <end position="23"/>
    </location>
</feature>
<dbReference type="PROSITE" id="PS50983">
    <property type="entry name" value="FE_B12_PBP"/>
    <property type="match status" value="1"/>
</dbReference>
<evidence type="ECO:0000313" key="3">
    <source>
        <dbReference type="EMBL" id="MEL0613808.1"/>
    </source>
</evidence>
<dbReference type="PANTHER" id="PTHR30535">
    <property type="entry name" value="VITAMIN B12-BINDING PROTEIN"/>
    <property type="match status" value="1"/>
</dbReference>
<dbReference type="InterPro" id="IPR002491">
    <property type="entry name" value="ABC_transptr_periplasmic_BD"/>
</dbReference>
<feature type="domain" description="Fe/B12 periplasmic-binding" evidence="2">
    <location>
        <begin position="26"/>
        <end position="280"/>
    </location>
</feature>
<accession>A0ABU9G5P0</accession>
<sequence length="280" mass="29518">MSPKSFFLSGLLLCGLLSSHASIAQRIVSIGGTVTEIVYLLGAEEQLVATDTSSIYPAEATQTPKVGYQRTLSAEGVLSVRPETLLITPAAGPKKVLQQLKETGIELITINTYASKQGILNSVSQVASALNKEHEGQVANLAIEQAFNQLSPPEIWSTKAPRLLFILQMGGAPMVAGRETGPNALFDMAGAVNAAASIKGYKALTPEALLLAQPDAIVVTQQGLARAGESSIWELPGMASTPAGKSHRIITMDALLALGLGPRTPSAIQYLYTQLEDWAP</sequence>
<dbReference type="EMBL" id="JBAKAR010000009">
    <property type="protein sequence ID" value="MEL0613808.1"/>
    <property type="molecule type" value="Genomic_DNA"/>
</dbReference>
<dbReference type="Pfam" id="PF01497">
    <property type="entry name" value="Peripla_BP_2"/>
    <property type="match status" value="1"/>
</dbReference>
<organism evidence="3 4">
    <name type="scientific">Marinomonas arenicola</name>
    <dbReference type="NCBI Taxonomy" id="569601"/>
    <lineage>
        <taxon>Bacteria</taxon>
        <taxon>Pseudomonadati</taxon>
        <taxon>Pseudomonadota</taxon>
        <taxon>Gammaproteobacteria</taxon>
        <taxon>Oceanospirillales</taxon>
        <taxon>Oceanospirillaceae</taxon>
        <taxon>Marinomonas</taxon>
    </lineage>
</organism>
<gene>
    <name evidence="3" type="ORF">V6242_11690</name>
</gene>
<dbReference type="RefSeq" id="WP_341567480.1">
    <property type="nucleotide sequence ID" value="NZ_JBAKAR010000009.1"/>
</dbReference>
<dbReference type="SUPFAM" id="SSF53807">
    <property type="entry name" value="Helical backbone' metal receptor"/>
    <property type="match status" value="1"/>
</dbReference>
<evidence type="ECO:0000313" key="4">
    <source>
        <dbReference type="Proteomes" id="UP001379949"/>
    </source>
</evidence>
<dbReference type="Gene3D" id="3.40.50.1980">
    <property type="entry name" value="Nitrogenase molybdenum iron protein domain"/>
    <property type="match status" value="2"/>
</dbReference>
<keyword evidence="1" id="KW-0732">Signal</keyword>
<protein>
    <submittedName>
        <fullName evidence="3">ABC transporter substrate-binding protein</fullName>
    </submittedName>
</protein>
<dbReference type="PANTHER" id="PTHR30535:SF4">
    <property type="entry name" value="HEMIN-BINDING PERIPLASMIC PROTEIN HMUT"/>
    <property type="match status" value="1"/>
</dbReference>
<proteinExistence type="predicted"/>
<feature type="chain" id="PRO_5046670163" evidence="1">
    <location>
        <begin position="24"/>
        <end position="280"/>
    </location>
</feature>
<evidence type="ECO:0000256" key="1">
    <source>
        <dbReference type="SAM" id="SignalP"/>
    </source>
</evidence>
<dbReference type="InterPro" id="IPR050902">
    <property type="entry name" value="ABC_Transporter_SBP"/>
</dbReference>
<name>A0ABU9G5P0_9GAMM</name>
<reference evidence="3 4" key="1">
    <citation type="submission" date="2024-02" db="EMBL/GenBank/DDBJ databases">
        <title>Bacteria isolated from the canopy kelp, Nereocystis luetkeana.</title>
        <authorList>
            <person name="Pfister C.A."/>
            <person name="Younker I.T."/>
            <person name="Light S.H."/>
        </authorList>
    </citation>
    <scope>NUCLEOTIDE SEQUENCE [LARGE SCALE GENOMIC DNA]</scope>
    <source>
        <strain evidence="3 4">TI.4.07</strain>
    </source>
</reference>